<keyword evidence="2" id="KW-1185">Reference proteome</keyword>
<gene>
    <name evidence="1" type="ORF">GMRT_14409</name>
</gene>
<evidence type="ECO:0000313" key="1">
    <source>
        <dbReference type="EMBL" id="TNJ27571.1"/>
    </source>
</evidence>
<comment type="caution">
    <text evidence="1">The sequence shown here is derived from an EMBL/GenBank/DDBJ whole genome shotgun (WGS) entry which is preliminary data.</text>
</comment>
<organism evidence="1 2">
    <name type="scientific">Giardia muris</name>
    <dbReference type="NCBI Taxonomy" id="5742"/>
    <lineage>
        <taxon>Eukaryota</taxon>
        <taxon>Metamonada</taxon>
        <taxon>Diplomonadida</taxon>
        <taxon>Hexamitidae</taxon>
        <taxon>Giardiinae</taxon>
        <taxon>Giardia</taxon>
    </lineage>
</organism>
<dbReference type="Proteomes" id="UP000315496">
    <property type="component" value="Chromosome 3"/>
</dbReference>
<protein>
    <submittedName>
        <fullName evidence="1">Uncharacterized protein</fullName>
    </submittedName>
</protein>
<evidence type="ECO:0000313" key="2">
    <source>
        <dbReference type="Proteomes" id="UP000315496"/>
    </source>
</evidence>
<sequence>MPPYSAEHITATTVPELPIQRGDNPSIWDRCIRDYMAQADALADHRKVFSITVEELQRAWGCSQHSLELTLAELARRRFLVPLSLLACPRKGFLRSIGPEALEPTAEWVYLRRLEEYAGKAATFLFGVTKQRVLAPLRLRMLLGLAGLEDPILQPSVARLLDAYHRHLYPVYGERGVDCWLLAAR</sequence>
<name>A0A4Z1T542_GIAMU</name>
<dbReference type="EMBL" id="VDLU01000003">
    <property type="protein sequence ID" value="TNJ27571.1"/>
    <property type="molecule type" value="Genomic_DNA"/>
</dbReference>
<dbReference type="VEuPathDB" id="GiardiaDB:GMRT_14409"/>
<reference evidence="1 2" key="1">
    <citation type="submission" date="2019-05" db="EMBL/GenBank/DDBJ databases">
        <title>The compact genome of Giardia muris reveals important steps in the evolution of intestinal protozoan parasites.</title>
        <authorList>
            <person name="Xu F."/>
            <person name="Jimenez-Gonzalez A."/>
            <person name="Einarsson E."/>
            <person name="Astvaldsson A."/>
            <person name="Peirasmaki D."/>
            <person name="Eckmann L."/>
            <person name="Andersson J.O."/>
            <person name="Svard S.G."/>
            <person name="Jerlstrom-Hultqvist J."/>
        </authorList>
    </citation>
    <scope>NUCLEOTIDE SEQUENCE [LARGE SCALE GENOMIC DNA]</scope>
    <source>
        <strain evidence="1 2">Roberts-Thomson</strain>
    </source>
</reference>
<accession>A0A4Z1T542</accession>
<dbReference type="AlphaFoldDB" id="A0A4Z1T542"/>
<proteinExistence type="predicted"/>